<dbReference type="Pfam" id="PF04854">
    <property type="entry name" value="DUF624"/>
    <property type="match status" value="1"/>
</dbReference>
<feature type="transmembrane region" description="Helical" evidence="1">
    <location>
        <begin position="12"/>
        <end position="39"/>
    </location>
</feature>
<sequence length="223" mass="25091">MQRFALGYEQAARLVLVAFITNLALLAHTIMGLVLVGFFPSLAATCGVFRRWLTDEDREWGIAQTWRTFHRLWKKELRGANIFGWAQAAIWALLLGDYWIVNFHRTGRVGVFVSGILFCLMVFMILATALSWVLFALYDQGVGWILVRSVQMVLARPWMSVVLAFGLALMAFACWSWPGLAVVFGPVLPCLLSSSAVWFYGRLDGFSVRMRRGAQGEMATKGE</sequence>
<feature type="transmembrane region" description="Helical" evidence="1">
    <location>
        <begin position="158"/>
        <end position="175"/>
    </location>
</feature>
<dbReference type="Proteomes" id="UP000033567">
    <property type="component" value="Unassembled WGS sequence"/>
</dbReference>
<accession>A0A0F4L069</accession>
<feature type="transmembrane region" description="Helical" evidence="1">
    <location>
        <begin position="82"/>
        <end position="100"/>
    </location>
</feature>
<keyword evidence="1" id="KW-0472">Membrane</keyword>
<dbReference type="PATRIC" id="fig|1684.5.peg.166"/>
<dbReference type="RefSeq" id="WP_045934935.1">
    <property type="nucleotide sequence ID" value="NZ_KQ033885.1"/>
</dbReference>
<organism evidence="2 3">
    <name type="scientific">Bifidobacterium mellis</name>
    <dbReference type="NCBI Taxonomy" id="1293823"/>
    <lineage>
        <taxon>Bacteria</taxon>
        <taxon>Bacillati</taxon>
        <taxon>Actinomycetota</taxon>
        <taxon>Actinomycetes</taxon>
        <taxon>Bifidobacteriales</taxon>
        <taxon>Bifidobacteriaceae</taxon>
        <taxon>Bifidobacterium</taxon>
    </lineage>
</organism>
<dbReference type="InterPro" id="IPR006938">
    <property type="entry name" value="DUF624"/>
</dbReference>
<protein>
    <recommendedName>
        <fullName evidence="4">DUF624 domain-containing protein</fullName>
    </recommendedName>
</protein>
<evidence type="ECO:0000313" key="3">
    <source>
        <dbReference type="Proteomes" id="UP000033567"/>
    </source>
</evidence>
<name>A0A0F4L069_9BIFI</name>
<feature type="transmembrane region" description="Helical" evidence="1">
    <location>
        <begin position="112"/>
        <end position="138"/>
    </location>
</feature>
<evidence type="ECO:0000256" key="1">
    <source>
        <dbReference type="SAM" id="Phobius"/>
    </source>
</evidence>
<keyword evidence="1" id="KW-1133">Transmembrane helix</keyword>
<reference evidence="2 3" key="1">
    <citation type="submission" date="2014-12" db="EMBL/GenBank/DDBJ databases">
        <title>Comparative genomics of the lactic acid bacteria isolated from the honey bee gut.</title>
        <authorList>
            <person name="Ellegaard K.M."/>
            <person name="Tamarit D."/>
            <person name="Javelind E."/>
            <person name="Olofsson T."/>
            <person name="Andersson S.G."/>
            <person name="Vasquez A."/>
        </authorList>
    </citation>
    <scope>NUCLEOTIDE SEQUENCE [LARGE SCALE GENOMIC DNA]</scope>
    <source>
        <strain evidence="2 3">Bin7</strain>
    </source>
</reference>
<dbReference type="AlphaFoldDB" id="A0A0F4L069"/>
<evidence type="ECO:0000313" key="2">
    <source>
        <dbReference type="EMBL" id="KJY52075.1"/>
    </source>
</evidence>
<gene>
    <name evidence="2" type="ORF">JF70_01570</name>
</gene>
<dbReference type="EMBL" id="JWMF01000003">
    <property type="protein sequence ID" value="KJY52075.1"/>
    <property type="molecule type" value="Genomic_DNA"/>
</dbReference>
<proteinExistence type="predicted"/>
<feature type="transmembrane region" description="Helical" evidence="1">
    <location>
        <begin position="182"/>
        <end position="201"/>
    </location>
</feature>
<comment type="caution">
    <text evidence="2">The sequence shown here is derived from an EMBL/GenBank/DDBJ whole genome shotgun (WGS) entry which is preliminary data.</text>
</comment>
<evidence type="ECO:0008006" key="4">
    <source>
        <dbReference type="Google" id="ProtNLM"/>
    </source>
</evidence>
<keyword evidence="3" id="KW-1185">Reference proteome</keyword>
<keyword evidence="1" id="KW-0812">Transmembrane</keyword>